<protein>
    <recommendedName>
        <fullName evidence="8">Transcription factor AP-2 C-terminal domain-containing protein</fullName>
    </recommendedName>
</protein>
<proteinExistence type="inferred from homology"/>
<evidence type="ECO:0000256" key="4">
    <source>
        <dbReference type="ARBA" id="ARBA00023125"/>
    </source>
</evidence>
<gene>
    <name evidence="9" type="primary">WBGene00108589</name>
</gene>
<keyword evidence="4" id="KW-0238">DNA-binding</keyword>
<evidence type="ECO:0000256" key="6">
    <source>
        <dbReference type="ARBA" id="ARBA00023242"/>
    </source>
</evidence>
<accession>A0A8R1YE33</accession>
<reference evidence="10" key="1">
    <citation type="journal article" date="2008" name="Nat. Genet.">
        <title>The Pristionchus pacificus genome provides a unique perspective on nematode lifestyle and parasitism.</title>
        <authorList>
            <person name="Dieterich C."/>
            <person name="Clifton S.W."/>
            <person name="Schuster L.N."/>
            <person name="Chinwalla A."/>
            <person name="Delehaunty K."/>
            <person name="Dinkelacker I."/>
            <person name="Fulton L."/>
            <person name="Fulton R."/>
            <person name="Godfrey J."/>
            <person name="Minx P."/>
            <person name="Mitreva M."/>
            <person name="Roeseler W."/>
            <person name="Tian H."/>
            <person name="Witte H."/>
            <person name="Yang S.P."/>
            <person name="Wilson R.K."/>
            <person name="Sommer R.J."/>
        </authorList>
    </citation>
    <scope>NUCLEOTIDE SEQUENCE [LARGE SCALE GENOMIC DNA]</scope>
    <source>
        <strain evidence="10">PS312</strain>
    </source>
</reference>
<dbReference type="GO" id="GO:0042127">
    <property type="term" value="P:regulation of cell population proliferation"/>
    <property type="evidence" value="ECO:0000318"/>
    <property type="project" value="GO_Central"/>
</dbReference>
<evidence type="ECO:0000256" key="1">
    <source>
        <dbReference type="ARBA" id="ARBA00004123"/>
    </source>
</evidence>
<name>A0A8R1YE33_PRIPA</name>
<evidence type="ECO:0000313" key="10">
    <source>
        <dbReference type="Proteomes" id="UP000005239"/>
    </source>
</evidence>
<evidence type="ECO:0000313" key="9">
    <source>
        <dbReference type="EnsemblMetazoa" id="PPA19035.1"/>
    </source>
</evidence>
<feature type="domain" description="Transcription factor AP-2 C-terminal" evidence="8">
    <location>
        <begin position="363"/>
        <end position="509"/>
    </location>
</feature>
<feature type="region of interest" description="Disordered" evidence="7">
    <location>
        <begin position="299"/>
        <end position="324"/>
    </location>
</feature>
<dbReference type="GO" id="GO:0045944">
    <property type="term" value="P:positive regulation of transcription by RNA polymerase II"/>
    <property type="evidence" value="ECO:0000318"/>
    <property type="project" value="GO_Central"/>
</dbReference>
<dbReference type="InterPro" id="IPR004979">
    <property type="entry name" value="TF_AP2"/>
</dbReference>
<sequence>MLPNKRLKFDIYGQSDHQAVFNLQSTTQHHQPISAPTYPPNQVAQFVGYQLDNGYFPFTPSYAQSHWSPPPPSPIYAQQAISNNSTVGIPPLNQMHAHPEMDDSRVFKEISSCVSIMEGNARKVKVTIGELRRRMGAPEFMESAHEIDEASTVREFERRFTKAGFDVHVNKGQSRNGGILSMLLEAEALILARDFSKLLSSELSNAFFAVTVIDAADTSVVSLQYHTPAIRAHLSCIKAQLLSAGREPHELTEKCGVQIDPTVKEFSLNTHGFGPLVAVAVIESLMTITTIIEKTTLKSTEEEASDYSSSSLDDSGLGCSFQSDESPSTALAQVTDLDHPSSHSDNHLVYSLVAPRIAFDGEQIELTIGELRRRAQSPEKGKKSHTHSALRQSLAEYGITINSSKGLTPTSWSSLSEAEAGELAAETAAFLSVVPGSVTMRKRKEANADAAAWLSFIARTVQKTMDRVGRLPGEGTVESEVDKSVARFALITHNFGHSFYASVLQWIHDVTPYLRDVYIPSTDDTQTCVRPSLALFLILASCLFAGTFGERLERACGSRFMQVSAEHMPRSTSICPTLESPHWDIPKPTTDGHFSTYCCTYGCYPAHYKRFWCDNREELWKKRK</sequence>
<feature type="compositionally biased region" description="Low complexity" evidence="7">
    <location>
        <begin position="306"/>
        <end position="315"/>
    </location>
</feature>
<dbReference type="PANTHER" id="PTHR10812:SF17">
    <property type="entry name" value="TRANSCRIPTION FACTOR AP-2, ISOFORM D"/>
    <property type="match status" value="1"/>
</dbReference>
<comment type="similarity">
    <text evidence="2">Belongs to the AP-2 family.</text>
</comment>
<dbReference type="GO" id="GO:0005634">
    <property type="term" value="C:nucleus"/>
    <property type="evidence" value="ECO:0000318"/>
    <property type="project" value="GO_Central"/>
</dbReference>
<dbReference type="GO" id="GO:0000977">
    <property type="term" value="F:RNA polymerase II transcription regulatory region sequence-specific DNA binding"/>
    <property type="evidence" value="ECO:0000318"/>
    <property type="project" value="GO_Central"/>
</dbReference>
<evidence type="ECO:0000259" key="8">
    <source>
        <dbReference type="Pfam" id="PF03299"/>
    </source>
</evidence>
<organism evidence="9 10">
    <name type="scientific">Pristionchus pacificus</name>
    <name type="common">Parasitic nematode worm</name>
    <dbReference type="NCBI Taxonomy" id="54126"/>
    <lineage>
        <taxon>Eukaryota</taxon>
        <taxon>Metazoa</taxon>
        <taxon>Ecdysozoa</taxon>
        <taxon>Nematoda</taxon>
        <taxon>Chromadorea</taxon>
        <taxon>Rhabditida</taxon>
        <taxon>Rhabditina</taxon>
        <taxon>Diplogasteromorpha</taxon>
        <taxon>Diplogasteroidea</taxon>
        <taxon>Neodiplogasteridae</taxon>
        <taxon>Pristionchus</taxon>
    </lineage>
</organism>
<evidence type="ECO:0000256" key="5">
    <source>
        <dbReference type="ARBA" id="ARBA00023163"/>
    </source>
</evidence>
<reference evidence="9" key="2">
    <citation type="submission" date="2022-06" db="UniProtKB">
        <authorList>
            <consortium name="EnsemblMetazoa"/>
        </authorList>
    </citation>
    <scope>IDENTIFICATION</scope>
    <source>
        <strain evidence="9">PS312</strain>
    </source>
</reference>
<comment type="subcellular location">
    <subcellularLocation>
        <location evidence="1">Nucleus</location>
    </subcellularLocation>
</comment>
<dbReference type="PANTHER" id="PTHR10812">
    <property type="entry name" value="TRANSCRIPTION FACTOR AP-2"/>
    <property type="match status" value="1"/>
</dbReference>
<evidence type="ECO:0000256" key="7">
    <source>
        <dbReference type="SAM" id="MobiDB-lite"/>
    </source>
</evidence>
<feature type="domain" description="Transcription factor AP-2 C-terminal" evidence="8">
    <location>
        <begin position="118"/>
        <end position="290"/>
    </location>
</feature>
<dbReference type="EnsemblMetazoa" id="PPA19035.1">
    <property type="protein sequence ID" value="PPA19035.1"/>
    <property type="gene ID" value="WBGene00108589"/>
</dbReference>
<keyword evidence="3" id="KW-0805">Transcription regulation</keyword>
<evidence type="ECO:0000256" key="3">
    <source>
        <dbReference type="ARBA" id="ARBA00023015"/>
    </source>
</evidence>
<keyword evidence="10" id="KW-1185">Reference proteome</keyword>
<dbReference type="AlphaFoldDB" id="A0A8R1YE33"/>
<keyword evidence="5" id="KW-0804">Transcription</keyword>
<dbReference type="GO" id="GO:0001228">
    <property type="term" value="F:DNA-binding transcription activator activity, RNA polymerase II-specific"/>
    <property type="evidence" value="ECO:0000318"/>
    <property type="project" value="GO_Central"/>
</dbReference>
<dbReference type="InterPro" id="IPR013854">
    <property type="entry name" value="TF_AP2_C"/>
</dbReference>
<evidence type="ECO:0000256" key="2">
    <source>
        <dbReference type="ARBA" id="ARBA00007770"/>
    </source>
</evidence>
<dbReference type="Proteomes" id="UP000005239">
    <property type="component" value="Unassembled WGS sequence"/>
</dbReference>
<dbReference type="Pfam" id="PF03299">
    <property type="entry name" value="TF_AP-2"/>
    <property type="match status" value="2"/>
</dbReference>
<keyword evidence="6" id="KW-0539">Nucleus</keyword>